<gene>
    <name evidence="1" type="ORF">PXEA_LOCUS1203</name>
</gene>
<dbReference type="AlphaFoldDB" id="A0A448WBM2"/>
<organism evidence="1 2">
    <name type="scientific">Protopolystoma xenopodis</name>
    <dbReference type="NCBI Taxonomy" id="117903"/>
    <lineage>
        <taxon>Eukaryota</taxon>
        <taxon>Metazoa</taxon>
        <taxon>Spiralia</taxon>
        <taxon>Lophotrochozoa</taxon>
        <taxon>Platyhelminthes</taxon>
        <taxon>Monogenea</taxon>
        <taxon>Polyopisthocotylea</taxon>
        <taxon>Polystomatidea</taxon>
        <taxon>Polystomatidae</taxon>
        <taxon>Protopolystoma</taxon>
    </lineage>
</organism>
<evidence type="ECO:0000313" key="1">
    <source>
        <dbReference type="EMBL" id="VEL07763.1"/>
    </source>
</evidence>
<reference evidence="1" key="1">
    <citation type="submission" date="2018-11" db="EMBL/GenBank/DDBJ databases">
        <authorList>
            <consortium name="Pathogen Informatics"/>
        </authorList>
    </citation>
    <scope>NUCLEOTIDE SEQUENCE</scope>
</reference>
<evidence type="ECO:0000313" key="2">
    <source>
        <dbReference type="Proteomes" id="UP000784294"/>
    </source>
</evidence>
<comment type="caution">
    <text evidence="1">The sequence shown here is derived from an EMBL/GenBank/DDBJ whole genome shotgun (WGS) entry which is preliminary data.</text>
</comment>
<dbReference type="EMBL" id="CAAALY010002421">
    <property type="protein sequence ID" value="VEL07763.1"/>
    <property type="molecule type" value="Genomic_DNA"/>
</dbReference>
<dbReference type="Proteomes" id="UP000784294">
    <property type="component" value="Unassembled WGS sequence"/>
</dbReference>
<keyword evidence="2" id="KW-1185">Reference proteome</keyword>
<name>A0A448WBM2_9PLAT</name>
<proteinExistence type="predicted"/>
<sequence length="148" mass="16919">MLAFPQPAGSELHSCNDRFVEQLKFYSLRLLSAGQDGTLKAWNLLCQVEQANMTREAICQEAKDQDSSVRQIARLDTNRSRSDQQIPSSWQPTELQIDTCEVVDQRLMSKDMHSRYNKMRFQPTVGATALFSSDFYSLNSTLSQSHHE</sequence>
<protein>
    <submittedName>
        <fullName evidence="1">Uncharacterized protein</fullName>
    </submittedName>
</protein>
<accession>A0A448WBM2</accession>